<dbReference type="GO" id="GO:0008168">
    <property type="term" value="F:methyltransferase activity"/>
    <property type="evidence" value="ECO:0007669"/>
    <property type="project" value="UniProtKB-KW"/>
</dbReference>
<name>A0ABS3QZI3_9ACTN</name>
<protein>
    <submittedName>
        <fullName evidence="1">Class I SAM-dependent methyltransferase</fullName>
    </submittedName>
</protein>
<keyword evidence="1" id="KW-0808">Transferase</keyword>
<keyword evidence="1" id="KW-0489">Methyltransferase</keyword>
<dbReference type="GO" id="GO:0032259">
    <property type="term" value="P:methylation"/>
    <property type="evidence" value="ECO:0007669"/>
    <property type="project" value="UniProtKB-KW"/>
</dbReference>
<accession>A0ABS3QZI3</accession>
<evidence type="ECO:0000313" key="1">
    <source>
        <dbReference type="EMBL" id="MBO2439406.1"/>
    </source>
</evidence>
<dbReference type="Proteomes" id="UP000666915">
    <property type="component" value="Unassembled WGS sequence"/>
</dbReference>
<gene>
    <name evidence="1" type="ORF">J4557_17930</name>
</gene>
<reference evidence="1 2" key="1">
    <citation type="submission" date="2021-03" db="EMBL/GenBank/DDBJ databases">
        <authorList>
            <person name="Kanchanasin P."/>
            <person name="Saeng-In P."/>
            <person name="Phongsopitanun W."/>
            <person name="Yuki M."/>
            <person name="Kudo T."/>
            <person name="Ohkuma M."/>
            <person name="Tanasupawat S."/>
        </authorList>
    </citation>
    <scope>NUCLEOTIDE SEQUENCE [LARGE SCALE GENOMIC DNA]</scope>
    <source>
        <strain evidence="1 2">L46</strain>
    </source>
</reference>
<organism evidence="1 2">
    <name type="scientific">Actinomadura nitritigenes</name>
    <dbReference type="NCBI Taxonomy" id="134602"/>
    <lineage>
        <taxon>Bacteria</taxon>
        <taxon>Bacillati</taxon>
        <taxon>Actinomycetota</taxon>
        <taxon>Actinomycetes</taxon>
        <taxon>Streptosporangiales</taxon>
        <taxon>Thermomonosporaceae</taxon>
        <taxon>Actinomadura</taxon>
    </lineage>
</organism>
<keyword evidence="2" id="KW-1185">Reference proteome</keyword>
<dbReference type="SUPFAM" id="SSF53335">
    <property type="entry name" value="S-adenosyl-L-methionine-dependent methyltransferases"/>
    <property type="match status" value="1"/>
</dbReference>
<comment type="caution">
    <text evidence="1">The sequence shown here is derived from an EMBL/GenBank/DDBJ whole genome shotgun (WGS) entry which is preliminary data.</text>
</comment>
<evidence type="ECO:0000313" key="2">
    <source>
        <dbReference type="Proteomes" id="UP000666915"/>
    </source>
</evidence>
<sequence>MSTDPGSAARWEDVYRDRGADRVSWFQRQPQPSLDLILQAAGDRRAGVIDVGGGASPLAVRLVEAGFGDITVLDVSGRALDASRRAAETALGAAPRAVTWVRADLLAWQPARTWTVWHDRAVFHFLADPAGRAAYLAALRQATEPGGIVVLGTFAADGPTHCSGLPVTRWTAEELAAELGGGFTLLHSRRHEHRTPAGGVQPFTWITARRT</sequence>
<dbReference type="Gene3D" id="3.40.50.150">
    <property type="entry name" value="Vaccinia Virus protein VP39"/>
    <property type="match status" value="1"/>
</dbReference>
<dbReference type="CDD" id="cd02440">
    <property type="entry name" value="AdoMet_MTases"/>
    <property type="match status" value="1"/>
</dbReference>
<dbReference type="EMBL" id="JAGEOK010000010">
    <property type="protein sequence ID" value="MBO2439406.1"/>
    <property type="molecule type" value="Genomic_DNA"/>
</dbReference>
<dbReference type="InterPro" id="IPR029063">
    <property type="entry name" value="SAM-dependent_MTases_sf"/>
</dbReference>
<dbReference type="PANTHER" id="PTHR12843:SF5">
    <property type="entry name" value="EEF1A LYSINE METHYLTRANSFERASE 2"/>
    <property type="match status" value="1"/>
</dbReference>
<dbReference type="RefSeq" id="WP_208267811.1">
    <property type="nucleotide sequence ID" value="NZ_BAAAGM010000033.1"/>
</dbReference>
<proteinExistence type="predicted"/>
<dbReference type="Pfam" id="PF13489">
    <property type="entry name" value="Methyltransf_23"/>
    <property type="match status" value="1"/>
</dbReference>
<dbReference type="PANTHER" id="PTHR12843">
    <property type="entry name" value="PROTEIN-LYSINE N-METHYLTRANSFERASE METTL10"/>
    <property type="match status" value="1"/>
</dbReference>